<sequence length="209" mass="23881">MHVHTASCFGKDPVATRSATAVLPEEATAVFHSVKVSRRGKPNLFIKGTEALSGRNRGSIRTKRSFYPEQTEALFREERSFDQTERTATKAKQKLFSVKYIGSIRRRKKPRRNRKKHHKRKAETIFSKIHRVCSVKKEATPEPKEVKPKQKQNSLRQKQPLLRNKAKVPLRQKVAGRQTAAYGKTEPLSPAPKAENRINIQKIKLAIPL</sequence>
<feature type="compositionally biased region" description="Basic and acidic residues" evidence="1">
    <location>
        <begin position="136"/>
        <end position="148"/>
    </location>
</feature>
<organism evidence="2 3">
    <name type="scientific">Bacteroides pyogenes</name>
    <dbReference type="NCBI Taxonomy" id="310300"/>
    <lineage>
        <taxon>Bacteria</taxon>
        <taxon>Pseudomonadati</taxon>
        <taxon>Bacteroidota</taxon>
        <taxon>Bacteroidia</taxon>
        <taxon>Bacteroidales</taxon>
        <taxon>Bacteroidaceae</taxon>
        <taxon>Bacteroides</taxon>
    </lineage>
</organism>
<dbReference type="AlphaFoldDB" id="A0A5D3EG79"/>
<evidence type="ECO:0000313" key="3">
    <source>
        <dbReference type="Proteomes" id="UP000324383"/>
    </source>
</evidence>
<gene>
    <name evidence="2" type="ORF">FNJ60_03570</name>
</gene>
<keyword evidence="3" id="KW-1185">Reference proteome</keyword>
<accession>A0A5D3EG79</accession>
<comment type="caution">
    <text evidence="2">The sequence shown here is derived from an EMBL/GenBank/DDBJ whole genome shotgun (WGS) entry which is preliminary data.</text>
</comment>
<dbReference type="Proteomes" id="UP000324383">
    <property type="component" value="Unassembled WGS sequence"/>
</dbReference>
<evidence type="ECO:0000313" key="2">
    <source>
        <dbReference type="EMBL" id="TYK34848.1"/>
    </source>
</evidence>
<feature type="region of interest" description="Disordered" evidence="1">
    <location>
        <begin position="136"/>
        <end position="193"/>
    </location>
</feature>
<protein>
    <submittedName>
        <fullName evidence="2">Uncharacterized protein</fullName>
    </submittedName>
</protein>
<dbReference type="EMBL" id="VKLW01000005">
    <property type="protein sequence ID" value="TYK34848.1"/>
    <property type="molecule type" value="Genomic_DNA"/>
</dbReference>
<name>A0A5D3EG79_9BACE</name>
<evidence type="ECO:0000256" key="1">
    <source>
        <dbReference type="SAM" id="MobiDB-lite"/>
    </source>
</evidence>
<reference evidence="2 3" key="1">
    <citation type="submission" date="2019-07" db="EMBL/GenBank/DDBJ databases">
        <title>Draft Genome Sequences of Bacteroides pyogenes Strains Isolated from the Uterus Holstein Dairy Cows with Metritis.</title>
        <authorList>
            <person name="Cunha F."/>
            <person name="Galvao K.N."/>
            <person name="Jeon S.J."/>
            <person name="Jeong K.C."/>
        </authorList>
    </citation>
    <scope>NUCLEOTIDE SEQUENCE [LARGE SCALE GENOMIC DNA]</scope>
    <source>
        <strain evidence="2 3">KG-31</strain>
    </source>
</reference>
<proteinExistence type="predicted"/>